<dbReference type="Proteomes" id="UP001466331">
    <property type="component" value="Unassembled WGS sequence"/>
</dbReference>
<dbReference type="EMBL" id="JBCHKQ010000004">
    <property type="protein sequence ID" value="MEM5948693.1"/>
    <property type="molecule type" value="Genomic_DNA"/>
</dbReference>
<name>A0ABU9UDD9_9SPIR</name>
<sequence>MLIPVFRPTVRRVDMEAVLYQLVEDALAPGEVSEAFADGLADFCGASQGVVLRDLERAISLVCDSLGLVSGDKVAVMPLLSSVYGNVFVSRGIDVVFVDVVPSSGFPVSFDGLDGVKAVFWGIPLGVVPDMSFFSSLGVPLVMDLSQGLGALWNGESVGGFADFVVVSLEESGIITSAGGAFAGVVSRKFVSGFKGAVASLPSFYFLSDMNAALGKTQLAQFDFFISKRREIFDFFTSALMQSRHSGFGPGADGGTDVPFSFPVVLSSSIKDVMVYAKKQGVEVMRIFGDSLWSGFESDVFCKGAELLVSSCIVFPLYPLLSHESVELISRVIATLP</sequence>
<dbReference type="SUPFAM" id="SSF53383">
    <property type="entry name" value="PLP-dependent transferases"/>
    <property type="match status" value="1"/>
</dbReference>
<accession>A0ABU9UDD9</accession>
<dbReference type="InterPro" id="IPR015424">
    <property type="entry name" value="PyrdxlP-dep_Trfase"/>
</dbReference>
<dbReference type="Pfam" id="PF01041">
    <property type="entry name" value="DegT_DnrJ_EryC1"/>
    <property type="match status" value="1"/>
</dbReference>
<keyword evidence="4" id="KW-1185">Reference proteome</keyword>
<keyword evidence="2" id="KW-0663">Pyridoxal phosphate</keyword>
<dbReference type="InterPro" id="IPR000653">
    <property type="entry name" value="DegT/StrS_aminotransferase"/>
</dbReference>
<evidence type="ECO:0000313" key="4">
    <source>
        <dbReference type="Proteomes" id="UP001466331"/>
    </source>
</evidence>
<proteinExistence type="inferred from homology"/>
<organism evidence="3 4">
    <name type="scientific">Rarispira pelagica</name>
    <dbReference type="NCBI Taxonomy" id="3141764"/>
    <lineage>
        <taxon>Bacteria</taxon>
        <taxon>Pseudomonadati</taxon>
        <taxon>Spirochaetota</taxon>
        <taxon>Spirochaetia</taxon>
        <taxon>Winmispirales</taxon>
        <taxon>Winmispiraceae</taxon>
        <taxon>Rarispira</taxon>
    </lineage>
</organism>
<gene>
    <name evidence="3" type="ORF">WKV44_09070</name>
</gene>
<comment type="similarity">
    <text evidence="1 2">Belongs to the DegT/DnrJ/EryC1 family.</text>
</comment>
<dbReference type="Gene3D" id="3.90.1150.10">
    <property type="entry name" value="Aspartate Aminotransferase, domain 1"/>
    <property type="match status" value="1"/>
</dbReference>
<keyword evidence="3" id="KW-0032">Aminotransferase</keyword>
<dbReference type="PANTHER" id="PTHR30244:SF34">
    <property type="entry name" value="DTDP-4-AMINO-4,6-DIDEOXYGALACTOSE TRANSAMINASE"/>
    <property type="match status" value="1"/>
</dbReference>
<dbReference type="PANTHER" id="PTHR30244">
    <property type="entry name" value="TRANSAMINASE"/>
    <property type="match status" value="1"/>
</dbReference>
<protein>
    <submittedName>
        <fullName evidence="3">DegT/DnrJ/EryC1/StrS family aminotransferase</fullName>
    </submittedName>
</protein>
<reference evidence="3 4" key="1">
    <citation type="submission" date="2024-03" db="EMBL/GenBank/DDBJ databases">
        <title>Ignisphaera cupida sp. nov., a hyperthermophilic hydrolytic archaeon from a hot spring of Kamchatka, and proposal of Ignisphaeraceae fam. nov.</title>
        <authorList>
            <person name="Podosokorskaya O.A."/>
            <person name="Elcheninov A.G."/>
            <person name="Maltseva A.I."/>
            <person name="Zayulina K.S."/>
            <person name="Novikov A."/>
            <person name="Merkel A.Y."/>
        </authorList>
    </citation>
    <scope>NUCLEOTIDE SEQUENCE [LARGE SCALE GENOMIC DNA]</scope>
    <source>
        <strain evidence="3 4">38H-sp</strain>
    </source>
</reference>
<evidence type="ECO:0000256" key="2">
    <source>
        <dbReference type="RuleBase" id="RU004508"/>
    </source>
</evidence>
<evidence type="ECO:0000313" key="3">
    <source>
        <dbReference type="EMBL" id="MEM5948693.1"/>
    </source>
</evidence>
<dbReference type="GO" id="GO:0008483">
    <property type="term" value="F:transaminase activity"/>
    <property type="evidence" value="ECO:0007669"/>
    <property type="project" value="UniProtKB-KW"/>
</dbReference>
<dbReference type="RefSeq" id="WP_420070144.1">
    <property type="nucleotide sequence ID" value="NZ_JBCHKQ010000004.1"/>
</dbReference>
<dbReference type="InterPro" id="IPR015421">
    <property type="entry name" value="PyrdxlP-dep_Trfase_major"/>
</dbReference>
<comment type="caution">
    <text evidence="3">The sequence shown here is derived from an EMBL/GenBank/DDBJ whole genome shotgun (WGS) entry which is preliminary data.</text>
</comment>
<dbReference type="InterPro" id="IPR015422">
    <property type="entry name" value="PyrdxlP-dep_Trfase_small"/>
</dbReference>
<keyword evidence="3" id="KW-0808">Transferase</keyword>
<evidence type="ECO:0000256" key="1">
    <source>
        <dbReference type="ARBA" id="ARBA00037999"/>
    </source>
</evidence>
<dbReference type="Gene3D" id="3.40.640.10">
    <property type="entry name" value="Type I PLP-dependent aspartate aminotransferase-like (Major domain)"/>
    <property type="match status" value="1"/>
</dbReference>